<protein>
    <submittedName>
        <fullName evidence="1">MarR family transcriptional regulator</fullName>
    </submittedName>
</protein>
<dbReference type="Pfam" id="PF25212">
    <property type="entry name" value="HVO_A0114"/>
    <property type="match status" value="1"/>
</dbReference>
<evidence type="ECO:0000313" key="2">
    <source>
        <dbReference type="Proteomes" id="UP000596827"/>
    </source>
</evidence>
<dbReference type="EMBL" id="JACORU010000004">
    <property type="protein sequence ID" value="MBC5765129.1"/>
    <property type="molecule type" value="Genomic_DNA"/>
</dbReference>
<dbReference type="SUPFAM" id="SSF46785">
    <property type="entry name" value="Winged helix' DNA-binding domain"/>
    <property type="match status" value="1"/>
</dbReference>
<comment type="caution">
    <text evidence="1">The sequence shown here is derived from an EMBL/GenBank/DDBJ whole genome shotgun (WGS) entry which is preliminary data.</text>
</comment>
<reference evidence="1" key="1">
    <citation type="submission" date="2020-08" db="EMBL/GenBank/DDBJ databases">
        <title>Ramlibacter sp. GTP1 16S ribosomal RNA gene genome sequencing and assembly.</title>
        <authorList>
            <person name="Kang M."/>
        </authorList>
    </citation>
    <scope>NUCLEOTIDE SEQUENCE</scope>
    <source>
        <strain evidence="1">GTP1</strain>
    </source>
</reference>
<name>A0A923M9A3_9BURK</name>
<dbReference type="AlphaFoldDB" id="A0A923M9A3"/>
<sequence>MEMKKVTIGLGDENDFFERGRRIAKAADSSEVIPEEAVVTFGDPVELVRALTPSRLELVAAVKAKPDSIQGIADRVHRDRSAVRRDLQALIDAGIVLVERRVLPGHGTMKFLQVPAKKVVLQAVL</sequence>
<keyword evidence="2" id="KW-1185">Reference proteome</keyword>
<evidence type="ECO:0000313" key="1">
    <source>
        <dbReference type="EMBL" id="MBC5765129.1"/>
    </source>
</evidence>
<dbReference type="InterPro" id="IPR036390">
    <property type="entry name" value="WH_DNA-bd_sf"/>
</dbReference>
<proteinExistence type="predicted"/>
<dbReference type="Gene3D" id="1.10.10.10">
    <property type="entry name" value="Winged helix-like DNA-binding domain superfamily/Winged helix DNA-binding domain"/>
    <property type="match status" value="1"/>
</dbReference>
<dbReference type="InterPro" id="IPR036388">
    <property type="entry name" value="WH-like_DNA-bd_sf"/>
</dbReference>
<accession>A0A923M9A3</accession>
<dbReference type="Proteomes" id="UP000596827">
    <property type="component" value="Unassembled WGS sequence"/>
</dbReference>
<gene>
    <name evidence="1" type="ORF">H8R02_11745</name>
</gene>
<organism evidence="1 2">
    <name type="scientific">Ramlibacter albus</name>
    <dbReference type="NCBI Taxonomy" id="2079448"/>
    <lineage>
        <taxon>Bacteria</taxon>
        <taxon>Pseudomonadati</taxon>
        <taxon>Pseudomonadota</taxon>
        <taxon>Betaproteobacteria</taxon>
        <taxon>Burkholderiales</taxon>
        <taxon>Comamonadaceae</taxon>
        <taxon>Ramlibacter</taxon>
    </lineage>
</organism>